<proteinExistence type="predicted"/>
<reference evidence="1 2" key="1">
    <citation type="journal article" date="2022" name="G3 (Bethesda)">
        <title>Whole-genome sequence and methylome profiling of the almond [Prunus dulcis (Mill.) D.A. Webb] cultivar 'Nonpareil'.</title>
        <authorList>
            <person name="D'Amico-Willman K.M."/>
            <person name="Ouma W.Z."/>
            <person name="Meulia T."/>
            <person name="Sideli G.M."/>
            <person name="Gradziel T.M."/>
            <person name="Fresnedo-Ramirez J."/>
        </authorList>
    </citation>
    <scope>NUCLEOTIDE SEQUENCE [LARGE SCALE GENOMIC DNA]</scope>
    <source>
        <strain evidence="1">Clone GOH B32 T37-40</strain>
    </source>
</reference>
<dbReference type="AlphaFoldDB" id="A0AAD4W1I6"/>
<keyword evidence="2" id="KW-1185">Reference proteome</keyword>
<organism evidence="1 2">
    <name type="scientific">Prunus dulcis</name>
    <name type="common">Almond</name>
    <name type="synonym">Amygdalus dulcis</name>
    <dbReference type="NCBI Taxonomy" id="3755"/>
    <lineage>
        <taxon>Eukaryota</taxon>
        <taxon>Viridiplantae</taxon>
        <taxon>Streptophyta</taxon>
        <taxon>Embryophyta</taxon>
        <taxon>Tracheophyta</taxon>
        <taxon>Spermatophyta</taxon>
        <taxon>Magnoliopsida</taxon>
        <taxon>eudicotyledons</taxon>
        <taxon>Gunneridae</taxon>
        <taxon>Pentapetalae</taxon>
        <taxon>rosids</taxon>
        <taxon>fabids</taxon>
        <taxon>Rosales</taxon>
        <taxon>Rosaceae</taxon>
        <taxon>Amygdaloideae</taxon>
        <taxon>Amygdaleae</taxon>
        <taxon>Prunus</taxon>
    </lineage>
</organism>
<dbReference type="EMBL" id="JAJFAZ020000004">
    <property type="protein sequence ID" value="KAI5334182.1"/>
    <property type="molecule type" value="Genomic_DNA"/>
</dbReference>
<comment type="caution">
    <text evidence="1">The sequence shown here is derived from an EMBL/GenBank/DDBJ whole genome shotgun (WGS) entry which is preliminary data.</text>
</comment>
<protein>
    <submittedName>
        <fullName evidence="1">Uncharacterized protein</fullName>
    </submittedName>
</protein>
<accession>A0AAD4W1I6</accession>
<sequence length="85" mass="9992">MKTRFYSTRCYKSCCRGWLRCLSRCLATHLESFMSWSPPTWSWQRIVRKSLLFARIPASNFARFDMAAANSSSTPLLQQKKKLHN</sequence>
<name>A0AAD4W1I6_PRUDU</name>
<evidence type="ECO:0000313" key="1">
    <source>
        <dbReference type="EMBL" id="KAI5334182.1"/>
    </source>
</evidence>
<evidence type="ECO:0000313" key="2">
    <source>
        <dbReference type="Proteomes" id="UP001054821"/>
    </source>
</evidence>
<gene>
    <name evidence="1" type="ORF">L3X38_024315</name>
</gene>
<dbReference type="Proteomes" id="UP001054821">
    <property type="component" value="Chromosome 4"/>
</dbReference>